<evidence type="ECO:0000313" key="2">
    <source>
        <dbReference type="EMBL" id="MBZ2165995.1"/>
    </source>
</evidence>
<feature type="transmembrane region" description="Helical" evidence="1">
    <location>
        <begin position="33"/>
        <end position="52"/>
    </location>
</feature>
<name>A0A8T5V2U7_9EURY</name>
<keyword evidence="3" id="KW-1185">Reference proteome</keyword>
<sequence length="62" mass="7170">MQRNYGRNQIPDLRKKARIFEYLDEYFIDPKSCFIIFTIVVVLIASIMLVAGTPNSNMPMSV</sequence>
<gene>
    <name evidence="2" type="ORF">K8N75_08090</name>
</gene>
<protein>
    <submittedName>
        <fullName evidence="2">Uncharacterized protein</fullName>
    </submittedName>
</protein>
<dbReference type="Proteomes" id="UP000825933">
    <property type="component" value="Unassembled WGS sequence"/>
</dbReference>
<organism evidence="2 3">
    <name type="scientific">Methanobacterium spitsbergense</name>
    <dbReference type="NCBI Taxonomy" id="2874285"/>
    <lineage>
        <taxon>Archaea</taxon>
        <taxon>Methanobacteriati</taxon>
        <taxon>Methanobacteriota</taxon>
        <taxon>Methanomada group</taxon>
        <taxon>Methanobacteria</taxon>
        <taxon>Methanobacteriales</taxon>
        <taxon>Methanobacteriaceae</taxon>
        <taxon>Methanobacterium</taxon>
    </lineage>
</organism>
<dbReference type="EMBL" id="JAIOUQ010000009">
    <property type="protein sequence ID" value="MBZ2165995.1"/>
    <property type="molecule type" value="Genomic_DNA"/>
</dbReference>
<dbReference type="AlphaFoldDB" id="A0A8T5V2U7"/>
<comment type="caution">
    <text evidence="2">The sequence shown here is derived from an EMBL/GenBank/DDBJ whole genome shotgun (WGS) entry which is preliminary data.</text>
</comment>
<accession>A0A8T5V2U7</accession>
<proteinExistence type="predicted"/>
<dbReference type="RefSeq" id="WP_048191286.1">
    <property type="nucleotide sequence ID" value="NZ_JAIOUQ010000009.1"/>
</dbReference>
<reference evidence="3" key="1">
    <citation type="journal article" date="2022" name="Microbiol. Resour. Announc.">
        <title>Draft Genome Sequence of a Methanogenic Archaeon from West Spitsbergen Permafrost.</title>
        <authorList>
            <person name="Trubitsyn V."/>
            <person name="Rivkina E."/>
            <person name="Shcherbakova V."/>
        </authorList>
    </citation>
    <scope>NUCLEOTIDE SEQUENCE [LARGE SCALE GENOMIC DNA]</scope>
    <source>
        <strain evidence="3">VT</strain>
    </source>
</reference>
<keyword evidence="1" id="KW-0472">Membrane</keyword>
<keyword evidence="1" id="KW-0812">Transmembrane</keyword>
<evidence type="ECO:0000313" key="3">
    <source>
        <dbReference type="Proteomes" id="UP000825933"/>
    </source>
</evidence>
<keyword evidence="1" id="KW-1133">Transmembrane helix</keyword>
<evidence type="ECO:0000256" key="1">
    <source>
        <dbReference type="SAM" id="Phobius"/>
    </source>
</evidence>